<accession>A0A0D7X4D9</accession>
<name>A0A0D7X4D9_9BACL</name>
<gene>
    <name evidence="10" type="primary">engB</name>
    <name evidence="12" type="ORF">QD47_08105</name>
</gene>
<dbReference type="Proteomes" id="UP000032534">
    <property type="component" value="Unassembled WGS sequence"/>
</dbReference>
<keyword evidence="6" id="KW-0460">Magnesium</keyword>
<dbReference type="GO" id="GO:0005829">
    <property type="term" value="C:cytosol"/>
    <property type="evidence" value="ECO:0007669"/>
    <property type="project" value="TreeGrafter"/>
</dbReference>
<keyword evidence="3 10" id="KW-0132">Cell division</keyword>
<evidence type="ECO:0000313" key="13">
    <source>
        <dbReference type="Proteomes" id="UP000032534"/>
    </source>
</evidence>
<feature type="domain" description="EngB-type G" evidence="11">
    <location>
        <begin position="22"/>
        <end position="195"/>
    </location>
</feature>
<dbReference type="InterPro" id="IPR027417">
    <property type="entry name" value="P-loop_NTPase"/>
</dbReference>
<keyword evidence="8 10" id="KW-0717">Septation</keyword>
<evidence type="ECO:0000256" key="10">
    <source>
        <dbReference type="HAMAP-Rule" id="MF_00321"/>
    </source>
</evidence>
<evidence type="ECO:0000256" key="6">
    <source>
        <dbReference type="ARBA" id="ARBA00022842"/>
    </source>
</evidence>
<protein>
    <recommendedName>
        <fullName evidence="10">Probable GTP-binding protein EngB</fullName>
    </recommendedName>
</protein>
<keyword evidence="13" id="KW-1185">Reference proteome</keyword>
<dbReference type="PROSITE" id="PS51706">
    <property type="entry name" value="G_ENGB"/>
    <property type="match status" value="1"/>
</dbReference>
<evidence type="ECO:0000256" key="8">
    <source>
        <dbReference type="ARBA" id="ARBA00023210"/>
    </source>
</evidence>
<evidence type="ECO:0000256" key="1">
    <source>
        <dbReference type="ARBA" id="ARBA00001946"/>
    </source>
</evidence>
<comment type="similarity">
    <text evidence="2 10">Belongs to the TRAFAC class TrmE-Era-EngA-EngB-Septin-like GTPase superfamily. EngB GTPase family.</text>
</comment>
<dbReference type="NCBIfam" id="TIGR03598">
    <property type="entry name" value="GTPase_YsxC"/>
    <property type="match status" value="1"/>
</dbReference>
<dbReference type="OrthoDB" id="9804921at2"/>
<evidence type="ECO:0000256" key="9">
    <source>
        <dbReference type="ARBA" id="ARBA00023306"/>
    </source>
</evidence>
<dbReference type="InterPro" id="IPR006073">
    <property type="entry name" value="GTP-bd"/>
</dbReference>
<comment type="cofactor">
    <cofactor evidence="1">
        <name>Mg(2+)</name>
        <dbReference type="ChEBI" id="CHEBI:18420"/>
    </cofactor>
</comment>
<evidence type="ECO:0000256" key="3">
    <source>
        <dbReference type="ARBA" id="ARBA00022618"/>
    </source>
</evidence>
<dbReference type="InterPro" id="IPR019987">
    <property type="entry name" value="GTP-bd_ribosome_bio_YsxC"/>
</dbReference>
<dbReference type="HAMAP" id="MF_00321">
    <property type="entry name" value="GTPase_EngB"/>
    <property type="match status" value="1"/>
</dbReference>
<dbReference type="AlphaFoldDB" id="A0A0D7X4D9"/>
<evidence type="ECO:0000256" key="4">
    <source>
        <dbReference type="ARBA" id="ARBA00022723"/>
    </source>
</evidence>
<dbReference type="FunFam" id="3.40.50.300:FF:000098">
    <property type="entry name" value="Probable GTP-binding protein EngB"/>
    <property type="match status" value="1"/>
</dbReference>
<dbReference type="PANTHER" id="PTHR11649:SF13">
    <property type="entry name" value="ENGB-TYPE G DOMAIN-CONTAINING PROTEIN"/>
    <property type="match status" value="1"/>
</dbReference>
<dbReference type="CDD" id="cd01876">
    <property type="entry name" value="YihA_EngB"/>
    <property type="match status" value="1"/>
</dbReference>
<sequence length="204" mass="23194">MKVTKAEFIISAVGPDQFPVDALPEIALAGRSNVGKSSLINRLISRKNLARTSSTPGKTQQLNYYRINDDLYFVDFPGYGYAKVSKTSRKAWGQMIESYLLEREPLKLVLQMVDLRHPPSKDDIMMYDWLRHNGLPVCVVGTKADKIPKTRREKHYKVIKQELGILPGGLFIPFSSEEGMGKDELWSVISSYIENDEDEEQPEI</sequence>
<dbReference type="SUPFAM" id="SSF52540">
    <property type="entry name" value="P-loop containing nucleoside triphosphate hydrolases"/>
    <property type="match status" value="1"/>
</dbReference>
<reference evidence="12 13" key="1">
    <citation type="submission" date="2014-11" db="EMBL/GenBank/DDBJ databases">
        <title>Draft Genome Sequences of Paenibacillus polymyxa NRRL B-30509 and Paenibacillus terrae NRRL B-30644, Strains from a Poultry Environment that Produce Tridecaptin A and Paenicidins.</title>
        <authorList>
            <person name="van Belkum M.J."/>
            <person name="Lohans C.T."/>
            <person name="Vederas J.C."/>
        </authorList>
    </citation>
    <scope>NUCLEOTIDE SEQUENCE [LARGE SCALE GENOMIC DNA]</scope>
    <source>
        <strain evidence="12 13">NRRL B-30644</strain>
    </source>
</reference>
<evidence type="ECO:0000256" key="7">
    <source>
        <dbReference type="ARBA" id="ARBA00023134"/>
    </source>
</evidence>
<comment type="caution">
    <text evidence="12">The sequence shown here is derived from an EMBL/GenBank/DDBJ whole genome shotgun (WGS) entry which is preliminary data.</text>
</comment>
<comment type="function">
    <text evidence="10">Necessary for normal cell division and for the maintenance of normal septation.</text>
</comment>
<dbReference type="Gene3D" id="3.40.50.300">
    <property type="entry name" value="P-loop containing nucleotide triphosphate hydrolases"/>
    <property type="match status" value="1"/>
</dbReference>
<evidence type="ECO:0000313" key="12">
    <source>
        <dbReference type="EMBL" id="KJD46124.1"/>
    </source>
</evidence>
<keyword evidence="4" id="KW-0479">Metal-binding</keyword>
<dbReference type="GO" id="GO:0046872">
    <property type="term" value="F:metal ion binding"/>
    <property type="evidence" value="ECO:0007669"/>
    <property type="project" value="UniProtKB-KW"/>
</dbReference>
<dbReference type="PATRIC" id="fig|159743.3.peg.1780"/>
<keyword evidence="5 10" id="KW-0547">Nucleotide-binding</keyword>
<proteinExistence type="inferred from homology"/>
<evidence type="ECO:0000259" key="11">
    <source>
        <dbReference type="PROSITE" id="PS51706"/>
    </source>
</evidence>
<keyword evidence="7 10" id="KW-0342">GTP-binding</keyword>
<dbReference type="EMBL" id="JTHP01000011">
    <property type="protein sequence ID" value="KJD46124.1"/>
    <property type="molecule type" value="Genomic_DNA"/>
</dbReference>
<dbReference type="PRINTS" id="PR00449">
    <property type="entry name" value="RASTRNSFRMNG"/>
</dbReference>
<dbReference type="Pfam" id="PF01926">
    <property type="entry name" value="MMR_HSR1"/>
    <property type="match status" value="1"/>
</dbReference>
<evidence type="ECO:0000256" key="2">
    <source>
        <dbReference type="ARBA" id="ARBA00009638"/>
    </source>
</evidence>
<dbReference type="PANTHER" id="PTHR11649">
    <property type="entry name" value="MSS1/TRME-RELATED GTP-BINDING PROTEIN"/>
    <property type="match status" value="1"/>
</dbReference>
<dbReference type="GO" id="GO:0005525">
    <property type="term" value="F:GTP binding"/>
    <property type="evidence" value="ECO:0007669"/>
    <property type="project" value="UniProtKB-UniRule"/>
</dbReference>
<dbReference type="GO" id="GO:0000917">
    <property type="term" value="P:division septum assembly"/>
    <property type="evidence" value="ECO:0007669"/>
    <property type="project" value="UniProtKB-KW"/>
</dbReference>
<dbReference type="InterPro" id="IPR030393">
    <property type="entry name" value="G_ENGB_dom"/>
</dbReference>
<evidence type="ECO:0000256" key="5">
    <source>
        <dbReference type="ARBA" id="ARBA00022741"/>
    </source>
</evidence>
<keyword evidence="9 10" id="KW-0131">Cell cycle</keyword>
<dbReference type="RefSeq" id="WP_044645655.1">
    <property type="nucleotide sequence ID" value="NZ_JTHP01000011.1"/>
</dbReference>
<organism evidence="12 13">
    <name type="scientific">Paenibacillus terrae</name>
    <dbReference type="NCBI Taxonomy" id="159743"/>
    <lineage>
        <taxon>Bacteria</taxon>
        <taxon>Bacillati</taxon>
        <taxon>Bacillota</taxon>
        <taxon>Bacilli</taxon>
        <taxon>Bacillales</taxon>
        <taxon>Paenibacillaceae</taxon>
        <taxon>Paenibacillus</taxon>
    </lineage>
</organism>